<dbReference type="GeneID" id="63692995"/>
<gene>
    <name evidence="2" type="ORF">EURHEDRAFT_17626</name>
</gene>
<feature type="region of interest" description="Disordered" evidence="1">
    <location>
        <begin position="130"/>
        <end position="230"/>
    </location>
</feature>
<evidence type="ECO:0008006" key="4">
    <source>
        <dbReference type="Google" id="ProtNLM"/>
    </source>
</evidence>
<name>A0A017SRA4_ASPRC</name>
<accession>A0A017SRA4</accession>
<proteinExistence type="predicted"/>
<feature type="compositionally biased region" description="Basic residues" evidence="1">
    <location>
        <begin position="48"/>
        <end position="57"/>
    </location>
</feature>
<feature type="compositionally biased region" description="Acidic residues" evidence="1">
    <location>
        <begin position="62"/>
        <end position="71"/>
    </location>
</feature>
<dbReference type="Proteomes" id="UP000019804">
    <property type="component" value="Unassembled WGS sequence"/>
</dbReference>
<feature type="region of interest" description="Disordered" evidence="1">
    <location>
        <begin position="1"/>
        <end position="22"/>
    </location>
</feature>
<feature type="compositionally biased region" description="Polar residues" evidence="1">
    <location>
        <begin position="172"/>
        <end position="182"/>
    </location>
</feature>
<dbReference type="RefSeq" id="XP_040643180.1">
    <property type="nucleotide sequence ID" value="XM_040777871.1"/>
</dbReference>
<sequence length="230" mass="26026">MPRWGRPPGARPGGVIRGRTTAAATAQRMWDELRVAEIDDAEEDIHNGVRRSRRGRQRVYNDDPDETGSVDGVEYDLYDDTDSTVAYAVQLAMQEREDWLVEKALERIRRAHVSGQNNIWLSSEEREALDRRRARQTNGNGSMTRQRGTMSSPNKGTNNRTRTRRGSTHNRQSSQQTHSSPVISLDSDSDGDKKNNDNGDEVQIIDVVQRRVPVSPTTRSKTSGRSRGRR</sequence>
<organism evidence="2 3">
    <name type="scientific">Aspergillus ruber (strain CBS 135680)</name>
    <dbReference type="NCBI Taxonomy" id="1388766"/>
    <lineage>
        <taxon>Eukaryota</taxon>
        <taxon>Fungi</taxon>
        <taxon>Dikarya</taxon>
        <taxon>Ascomycota</taxon>
        <taxon>Pezizomycotina</taxon>
        <taxon>Eurotiomycetes</taxon>
        <taxon>Eurotiomycetidae</taxon>
        <taxon>Eurotiales</taxon>
        <taxon>Aspergillaceae</taxon>
        <taxon>Aspergillus</taxon>
        <taxon>Aspergillus subgen. Aspergillus</taxon>
    </lineage>
</organism>
<protein>
    <recommendedName>
        <fullName evidence="4">Prenylated rab acceptor 1</fullName>
    </recommendedName>
</protein>
<dbReference type="AlphaFoldDB" id="A0A017SRA4"/>
<reference evidence="3" key="1">
    <citation type="journal article" date="2014" name="Nat. Commun.">
        <title>Genomic adaptations of the halophilic Dead Sea filamentous fungus Eurotium rubrum.</title>
        <authorList>
            <person name="Kis-Papo T."/>
            <person name="Weig A.R."/>
            <person name="Riley R."/>
            <person name="Persoh D."/>
            <person name="Salamov A."/>
            <person name="Sun H."/>
            <person name="Lipzen A."/>
            <person name="Wasser S.P."/>
            <person name="Rambold G."/>
            <person name="Grigoriev I.V."/>
            <person name="Nevo E."/>
        </authorList>
    </citation>
    <scope>NUCLEOTIDE SEQUENCE [LARGE SCALE GENOMIC DNA]</scope>
    <source>
        <strain evidence="3">CBS 135680</strain>
    </source>
</reference>
<feature type="region of interest" description="Disordered" evidence="1">
    <location>
        <begin position="41"/>
        <end position="71"/>
    </location>
</feature>
<keyword evidence="3" id="KW-1185">Reference proteome</keyword>
<dbReference type="STRING" id="1388766.A0A017SRA4"/>
<feature type="compositionally biased region" description="Low complexity" evidence="1">
    <location>
        <begin position="1"/>
        <end position="10"/>
    </location>
</feature>
<dbReference type="OrthoDB" id="63113at2759"/>
<dbReference type="HOGENOM" id="CLU_1204566_0_0_1"/>
<evidence type="ECO:0000313" key="2">
    <source>
        <dbReference type="EMBL" id="EYE99492.1"/>
    </source>
</evidence>
<feature type="compositionally biased region" description="Polar residues" evidence="1">
    <location>
        <begin position="136"/>
        <end position="153"/>
    </location>
</feature>
<evidence type="ECO:0000256" key="1">
    <source>
        <dbReference type="SAM" id="MobiDB-lite"/>
    </source>
</evidence>
<dbReference type="EMBL" id="KK088411">
    <property type="protein sequence ID" value="EYE99492.1"/>
    <property type="molecule type" value="Genomic_DNA"/>
</dbReference>
<evidence type="ECO:0000313" key="3">
    <source>
        <dbReference type="Proteomes" id="UP000019804"/>
    </source>
</evidence>